<dbReference type="Proteomes" id="UP001562357">
    <property type="component" value="Unassembled WGS sequence"/>
</dbReference>
<feature type="compositionally biased region" description="Basic and acidic residues" evidence="3">
    <location>
        <begin position="285"/>
        <end position="305"/>
    </location>
</feature>
<evidence type="ECO:0000256" key="3">
    <source>
        <dbReference type="SAM" id="MobiDB-lite"/>
    </source>
</evidence>
<comment type="similarity">
    <text evidence="1">Belongs to the type-B carboxylesterase/lipase family.</text>
</comment>
<organism evidence="6 7">
    <name type="scientific">Epichloe bromicola</name>
    <dbReference type="NCBI Taxonomy" id="79588"/>
    <lineage>
        <taxon>Eukaryota</taxon>
        <taxon>Fungi</taxon>
        <taxon>Dikarya</taxon>
        <taxon>Ascomycota</taxon>
        <taxon>Pezizomycotina</taxon>
        <taxon>Sordariomycetes</taxon>
        <taxon>Hypocreomycetidae</taxon>
        <taxon>Hypocreales</taxon>
        <taxon>Clavicipitaceae</taxon>
        <taxon>Epichloe</taxon>
    </lineage>
</organism>
<protein>
    <recommendedName>
        <fullName evidence="5">Carboxylesterase type B domain-containing protein</fullName>
    </recommendedName>
</protein>
<feature type="domain" description="Carboxylesterase type B" evidence="5">
    <location>
        <begin position="90"/>
        <end position="125"/>
    </location>
</feature>
<dbReference type="InterPro" id="IPR029058">
    <property type="entry name" value="AB_hydrolase_fold"/>
</dbReference>
<keyword evidence="7" id="KW-1185">Reference proteome</keyword>
<dbReference type="PANTHER" id="PTHR43918">
    <property type="entry name" value="ACETYLCHOLINESTERASE"/>
    <property type="match status" value="1"/>
</dbReference>
<gene>
    <name evidence="6" type="primary">g4589</name>
    <name evidence="6" type="ORF">EsDP_00004589</name>
</gene>
<dbReference type="SUPFAM" id="SSF53474">
    <property type="entry name" value="alpha/beta-Hydrolases"/>
    <property type="match status" value="1"/>
</dbReference>
<dbReference type="Gene3D" id="3.40.50.1820">
    <property type="entry name" value="alpha/beta hydrolase"/>
    <property type="match status" value="2"/>
</dbReference>
<dbReference type="Pfam" id="PF00135">
    <property type="entry name" value="COesterase"/>
    <property type="match status" value="2"/>
</dbReference>
<name>A0ABQ0CSL8_9HYPO</name>
<accession>A0ABQ0CSL8</accession>
<feature type="region of interest" description="Disordered" evidence="3">
    <location>
        <begin position="281"/>
        <end position="305"/>
    </location>
</feature>
<dbReference type="InterPro" id="IPR002018">
    <property type="entry name" value="CarbesteraseB"/>
</dbReference>
<keyword evidence="2" id="KW-0378">Hydrolase</keyword>
<keyword evidence="4" id="KW-0732">Signal</keyword>
<evidence type="ECO:0000259" key="5">
    <source>
        <dbReference type="Pfam" id="PF00135"/>
    </source>
</evidence>
<feature type="chain" id="PRO_5045196491" description="Carboxylesterase type B domain-containing protein" evidence="4">
    <location>
        <begin position="23"/>
        <end position="305"/>
    </location>
</feature>
<dbReference type="InterPro" id="IPR050654">
    <property type="entry name" value="AChE-related_enzymes"/>
</dbReference>
<feature type="signal peptide" evidence="4">
    <location>
        <begin position="1"/>
        <end position="22"/>
    </location>
</feature>
<evidence type="ECO:0000256" key="1">
    <source>
        <dbReference type="ARBA" id="ARBA00005964"/>
    </source>
</evidence>
<dbReference type="EMBL" id="BAAFGZ010000182">
    <property type="protein sequence ID" value="GAB0136282.1"/>
    <property type="molecule type" value="Genomic_DNA"/>
</dbReference>
<reference evidence="7" key="1">
    <citation type="submission" date="2024-06" db="EMBL/GenBank/DDBJ databases">
        <title>Draft Genome Sequences of Epichloe bromicola Strains Isolated from Elymus ciliaris.</title>
        <authorList>
            <consortium name="Epichloe bromicola genome sequencing consortium"/>
            <person name="Miura A."/>
            <person name="Imano S."/>
            <person name="Ashida A."/>
            <person name="Sato I."/>
            <person name="Chiba S."/>
            <person name="Tanaka A."/>
            <person name="Camagna M."/>
            <person name="Takemoto D."/>
        </authorList>
    </citation>
    <scope>NUCLEOTIDE SEQUENCE [LARGE SCALE GENOMIC DNA]</scope>
    <source>
        <strain evidence="7">DP</strain>
    </source>
</reference>
<sequence>MAPYSKLLAAMLALALTRTATCNKPASASQNSVPRWFNTPSYPVGESEDCLFLNVYAPGDAAAGSGKAVMVWFHGGGFKFGTGALPAYEGLLHQRLALDWVRRNIAALGGDPHRVTIFGQSAGAGPRAVRRRHHAVRPGHNHLAEPQVRGCRYSSVFQRRRGQHRSPADSVDGLTLTPRRALPSVLVPNPRSRPPLLGSGLAATLLAEYPVGSPGPDARSQVVRIATELVFQCPAAVTRRARDRAGRHPSLAITCTMPASTNTELVPGSGALSLCGNQDAVPQLPRERDDRLPGQNERRHAEGMG</sequence>
<dbReference type="PROSITE" id="PS00941">
    <property type="entry name" value="CARBOXYLESTERASE_B_2"/>
    <property type="match status" value="1"/>
</dbReference>
<feature type="domain" description="Carboxylesterase type B" evidence="5">
    <location>
        <begin position="18"/>
        <end position="85"/>
    </location>
</feature>
<comment type="caution">
    <text evidence="6">The sequence shown here is derived from an EMBL/GenBank/DDBJ whole genome shotgun (WGS) entry which is preliminary data.</text>
</comment>
<dbReference type="InterPro" id="IPR019819">
    <property type="entry name" value="Carboxylesterase_B_CS"/>
</dbReference>
<dbReference type="PANTHER" id="PTHR43918:SF4">
    <property type="entry name" value="CARBOXYLIC ESTER HYDROLASE"/>
    <property type="match status" value="1"/>
</dbReference>
<evidence type="ECO:0000313" key="6">
    <source>
        <dbReference type="EMBL" id="GAB0136282.1"/>
    </source>
</evidence>
<evidence type="ECO:0000256" key="2">
    <source>
        <dbReference type="ARBA" id="ARBA00022801"/>
    </source>
</evidence>
<evidence type="ECO:0000313" key="7">
    <source>
        <dbReference type="Proteomes" id="UP001562357"/>
    </source>
</evidence>
<proteinExistence type="inferred from homology"/>
<evidence type="ECO:0000256" key="4">
    <source>
        <dbReference type="SAM" id="SignalP"/>
    </source>
</evidence>